<dbReference type="EMBL" id="CP034235">
    <property type="protein sequence ID" value="QGQ93472.1"/>
    <property type="molecule type" value="Genomic_DNA"/>
</dbReference>
<evidence type="ECO:0000256" key="6">
    <source>
        <dbReference type="SAM" id="Phobius"/>
    </source>
</evidence>
<sequence length="127" mass="14027">MNDITALQKTVTRITFCFLSICFLGWAFLPQYAGYLSGLVIGSSASLISFNFLAWKIRRLTDKLLLQNKRRVNIGFFTRAAVALLAVVISLRYEQVELVATVVGLFFAQTAAFVVGIISSRKNGNNG</sequence>
<evidence type="ECO:0000256" key="5">
    <source>
        <dbReference type="ARBA" id="ARBA00023136"/>
    </source>
</evidence>
<keyword evidence="5 6" id="KW-0472">Membrane</keyword>
<evidence type="ECO:0000313" key="8">
    <source>
        <dbReference type="Proteomes" id="UP000426246"/>
    </source>
</evidence>
<dbReference type="KEGG" id="ppsc:EHS13_00280"/>
<dbReference type="AlphaFoldDB" id="A0A6B8RDA4"/>
<name>A0A6B8RDA4_9BACL</name>
<keyword evidence="8" id="KW-1185">Reference proteome</keyword>
<dbReference type="Proteomes" id="UP000426246">
    <property type="component" value="Chromosome"/>
</dbReference>
<dbReference type="OrthoDB" id="2678639at2"/>
<organism evidence="7 8">
    <name type="scientific">Paenibacillus psychroresistens</name>
    <dbReference type="NCBI Taxonomy" id="1778678"/>
    <lineage>
        <taxon>Bacteria</taxon>
        <taxon>Bacillati</taxon>
        <taxon>Bacillota</taxon>
        <taxon>Bacilli</taxon>
        <taxon>Bacillales</taxon>
        <taxon>Paenibacillaceae</taxon>
        <taxon>Paenibacillus</taxon>
    </lineage>
</organism>
<feature type="transmembrane region" description="Helical" evidence="6">
    <location>
        <begin position="35"/>
        <end position="55"/>
    </location>
</feature>
<keyword evidence="3 6" id="KW-0812">Transmembrane</keyword>
<evidence type="ECO:0000256" key="2">
    <source>
        <dbReference type="ARBA" id="ARBA00022475"/>
    </source>
</evidence>
<dbReference type="GO" id="GO:0005886">
    <property type="term" value="C:plasma membrane"/>
    <property type="evidence" value="ECO:0007669"/>
    <property type="project" value="UniProtKB-SubCell"/>
</dbReference>
<evidence type="ECO:0000313" key="7">
    <source>
        <dbReference type="EMBL" id="QGQ93472.1"/>
    </source>
</evidence>
<keyword evidence="4 6" id="KW-1133">Transmembrane helix</keyword>
<accession>A0A6B8RDA4</accession>
<gene>
    <name evidence="7" type="ORF">EHS13_00280</name>
</gene>
<evidence type="ECO:0000256" key="1">
    <source>
        <dbReference type="ARBA" id="ARBA00004651"/>
    </source>
</evidence>
<comment type="subcellular location">
    <subcellularLocation>
        <location evidence="1">Cell membrane</location>
        <topology evidence="1">Multi-pass membrane protein</topology>
    </subcellularLocation>
</comment>
<dbReference type="RefSeq" id="WP_155698284.1">
    <property type="nucleotide sequence ID" value="NZ_CP034235.1"/>
</dbReference>
<protein>
    <submittedName>
        <fullName evidence="7">ATP synthase subunit I</fullName>
    </submittedName>
</protein>
<dbReference type="Pfam" id="PF03899">
    <property type="entry name" value="ATP-synt_I"/>
    <property type="match status" value="1"/>
</dbReference>
<dbReference type="InterPro" id="IPR005598">
    <property type="entry name" value="ATP_synth_I"/>
</dbReference>
<feature type="transmembrane region" description="Helical" evidence="6">
    <location>
        <begin position="12"/>
        <end position="29"/>
    </location>
</feature>
<feature type="transmembrane region" description="Helical" evidence="6">
    <location>
        <begin position="99"/>
        <end position="118"/>
    </location>
</feature>
<reference evidence="8" key="1">
    <citation type="submission" date="2018-11" db="EMBL/GenBank/DDBJ databases">
        <title>Complete genome sequence of Paenibacillus sp. ML311-T8.</title>
        <authorList>
            <person name="Nam Y.-D."/>
            <person name="Kang J."/>
            <person name="Chung W.-H."/>
            <person name="Park Y.S."/>
        </authorList>
    </citation>
    <scope>NUCLEOTIDE SEQUENCE [LARGE SCALE GENOMIC DNA]</scope>
    <source>
        <strain evidence="8">ML311-T8</strain>
    </source>
</reference>
<keyword evidence="2" id="KW-1003">Cell membrane</keyword>
<proteinExistence type="predicted"/>
<evidence type="ECO:0000256" key="4">
    <source>
        <dbReference type="ARBA" id="ARBA00022989"/>
    </source>
</evidence>
<feature type="transmembrane region" description="Helical" evidence="6">
    <location>
        <begin position="76"/>
        <end position="93"/>
    </location>
</feature>
<evidence type="ECO:0000256" key="3">
    <source>
        <dbReference type="ARBA" id="ARBA00022692"/>
    </source>
</evidence>